<dbReference type="Gene3D" id="3.40.50.2000">
    <property type="entry name" value="Glycogen Phosphorylase B"/>
    <property type="match status" value="2"/>
</dbReference>
<reference evidence="4" key="1">
    <citation type="submission" date="2016-06" db="EMBL/GenBank/DDBJ databases">
        <title>Draft genome sequence of Desulfoplanes formicivorans strain Pf12B.</title>
        <authorList>
            <person name="Watanabe M."/>
            <person name="Kojima H."/>
            <person name="Fukui M."/>
        </authorList>
    </citation>
    <scope>NUCLEOTIDE SEQUENCE [LARGE SCALE GENOMIC DNA]</scope>
    <source>
        <strain evidence="4">Pf12B</strain>
    </source>
</reference>
<proteinExistence type="predicted"/>
<protein>
    <recommendedName>
        <fullName evidence="5">Glycosyltransferase subfamily 4-like N-terminal domain-containing protein</fullName>
    </recommendedName>
</protein>
<dbReference type="EMBL" id="BDFE01000004">
    <property type="protein sequence ID" value="GAU07620.1"/>
    <property type="molecule type" value="Genomic_DNA"/>
</dbReference>
<dbReference type="GO" id="GO:0016757">
    <property type="term" value="F:glycosyltransferase activity"/>
    <property type="evidence" value="ECO:0007669"/>
    <property type="project" value="UniProtKB-KW"/>
</dbReference>
<sequence length="428" mass="49248">MKILIITHYFPPMNSIASLRPYSWAKYWSRAGHDVTVLTTKKNNSCSNLNLENNGFDIIRSNFKFINNLRSSGKVIGENKKNISYRSLTFLKNKLKRISYKTGCFLWDCRIPNIFHFWVNDAVEKIKYSNKTFDVAVSTFAPYATFDIGYKLKSMGIVKKLVLDYRDLWLDSHMFKGIFPFQIYEKKLEKKYISEANIVVTVSKPLSSILQNKYPDARVETIENGFDNEDIENISPEPYWNDDKIRIVYTGSIYPGKRDPSPLFKAINGLKTRKNYNFLLKKLEILFVGGSCKNIEELAFKYGIHEHVKYGGFLPREDALRMQRDAHVLLFLEFEAPGVDGILTGKLFEYLASGTEIWGVGVTEKSSSGHLIKEAGAGKLFGKNCDLIEKSILELLVSELKPKLKVNKKVINRYDREMLAERLIHLVQ</sequence>
<dbReference type="PANTHER" id="PTHR12526">
    <property type="entry name" value="GLYCOSYLTRANSFERASE"/>
    <property type="match status" value="1"/>
</dbReference>
<evidence type="ECO:0000256" key="1">
    <source>
        <dbReference type="ARBA" id="ARBA00022676"/>
    </source>
</evidence>
<evidence type="ECO:0000313" key="4">
    <source>
        <dbReference type="Proteomes" id="UP000095200"/>
    </source>
</evidence>
<dbReference type="STRING" id="1592317.DPF_0310"/>
<dbReference type="PANTHER" id="PTHR12526:SF510">
    <property type="entry name" value="D-INOSITOL 3-PHOSPHATE GLYCOSYLTRANSFERASE"/>
    <property type="match status" value="1"/>
</dbReference>
<dbReference type="OrthoDB" id="9787293at2"/>
<dbReference type="Proteomes" id="UP000095200">
    <property type="component" value="Unassembled WGS sequence"/>
</dbReference>
<dbReference type="RefSeq" id="WP_069857107.1">
    <property type="nucleotide sequence ID" value="NZ_BDFE01000004.1"/>
</dbReference>
<gene>
    <name evidence="3" type="ORF">DPF_0310</name>
</gene>
<evidence type="ECO:0000313" key="3">
    <source>
        <dbReference type="EMBL" id="GAU07620.1"/>
    </source>
</evidence>
<keyword evidence="4" id="KW-1185">Reference proteome</keyword>
<comment type="caution">
    <text evidence="3">The sequence shown here is derived from an EMBL/GenBank/DDBJ whole genome shotgun (WGS) entry which is preliminary data.</text>
</comment>
<keyword evidence="2" id="KW-0808">Transferase</keyword>
<dbReference type="SUPFAM" id="SSF53756">
    <property type="entry name" value="UDP-Glycosyltransferase/glycogen phosphorylase"/>
    <property type="match status" value="1"/>
</dbReference>
<evidence type="ECO:0008006" key="5">
    <source>
        <dbReference type="Google" id="ProtNLM"/>
    </source>
</evidence>
<dbReference type="AlphaFoldDB" id="A0A194AEJ5"/>
<organism evidence="3 4">
    <name type="scientific">Desulfoplanes formicivorans</name>
    <dbReference type="NCBI Taxonomy" id="1592317"/>
    <lineage>
        <taxon>Bacteria</taxon>
        <taxon>Pseudomonadati</taxon>
        <taxon>Thermodesulfobacteriota</taxon>
        <taxon>Desulfovibrionia</taxon>
        <taxon>Desulfovibrionales</taxon>
        <taxon>Desulfoplanaceae</taxon>
        <taxon>Desulfoplanes</taxon>
    </lineage>
</organism>
<evidence type="ECO:0000256" key="2">
    <source>
        <dbReference type="ARBA" id="ARBA00022679"/>
    </source>
</evidence>
<name>A0A194AEJ5_9BACT</name>
<accession>A0A194AEJ5</accession>
<keyword evidence="1" id="KW-0328">Glycosyltransferase</keyword>